<keyword evidence="2 6" id="KW-0489">Methyltransferase</keyword>
<protein>
    <recommendedName>
        <fullName evidence="6">RNA methyltransferase</fullName>
        <ecNumber evidence="6">2.1.1.-</ecNumber>
    </recommendedName>
</protein>
<dbReference type="VEuPathDB" id="FungiDB:RO3G_14293"/>
<dbReference type="FunCoup" id="I1CMA2">
    <property type="interactions" value="20"/>
</dbReference>
<dbReference type="Gene3D" id="3.40.50.150">
    <property type="entry name" value="Vaccinia Virus protein VP39"/>
    <property type="match status" value="1"/>
</dbReference>
<dbReference type="GO" id="GO:0032259">
    <property type="term" value="P:methylation"/>
    <property type="evidence" value="ECO:0007669"/>
    <property type="project" value="UniProtKB-KW"/>
</dbReference>
<dbReference type="InterPro" id="IPR010675">
    <property type="entry name" value="Bin3_C"/>
</dbReference>
<keyword evidence="3 6" id="KW-0808">Transferase</keyword>
<dbReference type="InterPro" id="IPR029063">
    <property type="entry name" value="SAM-dependent_MTases_sf"/>
</dbReference>
<dbReference type="InParanoid" id="I1CMA2"/>
<dbReference type="PANTHER" id="PTHR12315">
    <property type="entry name" value="BICOID-INTERACTING PROTEIN RELATED"/>
    <property type="match status" value="1"/>
</dbReference>
<dbReference type="OrthoDB" id="540004at2759"/>
<name>I1CMA2_RHIO9</name>
<evidence type="ECO:0000256" key="3">
    <source>
        <dbReference type="ARBA" id="ARBA00022679"/>
    </source>
</evidence>
<dbReference type="EC" id="2.1.1.-" evidence="6"/>
<dbReference type="CDD" id="cd02440">
    <property type="entry name" value="AdoMet_MTases"/>
    <property type="match status" value="1"/>
</dbReference>
<dbReference type="InterPro" id="IPR024160">
    <property type="entry name" value="BIN3_SAM-bd_dom"/>
</dbReference>
<dbReference type="InterPro" id="IPR039772">
    <property type="entry name" value="Bin3-like"/>
</dbReference>
<dbReference type="PANTHER" id="PTHR12315:SF0">
    <property type="entry name" value="7SK SNRNA METHYLPHOSPHATE CAPPING ENZYME"/>
    <property type="match status" value="1"/>
</dbReference>
<dbReference type="Pfam" id="PF06859">
    <property type="entry name" value="Bin3"/>
    <property type="match status" value="1"/>
</dbReference>
<dbReference type="Proteomes" id="UP000009138">
    <property type="component" value="Unassembled WGS sequence"/>
</dbReference>
<keyword evidence="4 5" id="KW-0949">S-adenosyl-L-methionine</keyword>
<evidence type="ECO:0000313" key="8">
    <source>
        <dbReference type="EMBL" id="EIE89582.1"/>
    </source>
</evidence>
<dbReference type="Pfam" id="PF13847">
    <property type="entry name" value="Methyltransf_31"/>
    <property type="match status" value="1"/>
</dbReference>
<dbReference type="RefSeq" id="XP_067524978.1">
    <property type="nucleotide sequence ID" value="XM_067668877.1"/>
</dbReference>
<keyword evidence="9" id="KW-1185">Reference proteome</keyword>
<evidence type="ECO:0000256" key="4">
    <source>
        <dbReference type="ARBA" id="ARBA00022691"/>
    </source>
</evidence>
<evidence type="ECO:0000259" key="7">
    <source>
        <dbReference type="PROSITE" id="PS51515"/>
    </source>
</evidence>
<evidence type="ECO:0000313" key="9">
    <source>
        <dbReference type="Proteomes" id="UP000009138"/>
    </source>
</evidence>
<feature type="domain" description="Bin3-type SAM" evidence="7">
    <location>
        <begin position="27"/>
        <end position="262"/>
    </location>
</feature>
<sequence length="262" mass="29854">MATTTRITPNKICKRARRLPKAKCNIDPRIDLLDSALFKDKCVLDIGCNSGNITVALAKKKQPKHIHGVDIDESLIKKAENNVRLVYSLSNPQGDDSEEPFDLTLASHHFPLSMTHMFGFLPMNAPPDFRSTTFPYNVSFKAVDWTKERVEKEKYDTILALSITKWIHIHGGDKGLKSFFKKIHDSLKVGGVFVLEAQEFKTFQRRAKHVDPSLDADEDLQFRPEHYKDYLLNEVGFKSFTDLGIPSNEDKGFSRPVILYTK</sequence>
<evidence type="ECO:0000256" key="6">
    <source>
        <dbReference type="RuleBase" id="RU367087"/>
    </source>
</evidence>
<dbReference type="OMA" id="KWIHLFH"/>
<accession>I1CMA2</accession>
<comment type="similarity">
    <text evidence="1 6">Belongs to the methyltransferase superfamily.</text>
</comment>
<organism evidence="8 9">
    <name type="scientific">Rhizopus delemar (strain RA 99-880 / ATCC MYA-4621 / FGSC 9543 / NRRL 43880)</name>
    <name type="common">Mucormycosis agent</name>
    <name type="synonym">Rhizopus arrhizus var. delemar</name>
    <dbReference type="NCBI Taxonomy" id="246409"/>
    <lineage>
        <taxon>Eukaryota</taxon>
        <taxon>Fungi</taxon>
        <taxon>Fungi incertae sedis</taxon>
        <taxon>Mucoromycota</taxon>
        <taxon>Mucoromycotina</taxon>
        <taxon>Mucoromycetes</taxon>
        <taxon>Mucorales</taxon>
        <taxon>Mucorineae</taxon>
        <taxon>Rhizopodaceae</taxon>
        <taxon>Rhizopus</taxon>
    </lineage>
</organism>
<dbReference type="GO" id="GO:0008171">
    <property type="term" value="F:O-methyltransferase activity"/>
    <property type="evidence" value="ECO:0007669"/>
    <property type="project" value="UniProtKB-UniRule"/>
</dbReference>
<dbReference type="GO" id="GO:0008173">
    <property type="term" value="F:RNA methyltransferase activity"/>
    <property type="evidence" value="ECO:0007669"/>
    <property type="project" value="UniProtKB-UniRule"/>
</dbReference>
<proteinExistence type="inferred from homology"/>
<dbReference type="InterPro" id="IPR025714">
    <property type="entry name" value="Methyltranfer_dom"/>
</dbReference>
<reference evidence="8 9" key="1">
    <citation type="journal article" date="2009" name="PLoS Genet.">
        <title>Genomic analysis of the basal lineage fungus Rhizopus oryzae reveals a whole-genome duplication.</title>
        <authorList>
            <person name="Ma L.-J."/>
            <person name="Ibrahim A.S."/>
            <person name="Skory C."/>
            <person name="Grabherr M.G."/>
            <person name="Burger G."/>
            <person name="Butler M."/>
            <person name="Elias M."/>
            <person name="Idnurm A."/>
            <person name="Lang B.F."/>
            <person name="Sone T."/>
            <person name="Abe A."/>
            <person name="Calvo S.E."/>
            <person name="Corrochano L.M."/>
            <person name="Engels R."/>
            <person name="Fu J."/>
            <person name="Hansberg W."/>
            <person name="Kim J.-M."/>
            <person name="Kodira C.D."/>
            <person name="Koehrsen M.J."/>
            <person name="Liu B."/>
            <person name="Miranda-Saavedra D."/>
            <person name="O'Leary S."/>
            <person name="Ortiz-Castellanos L."/>
            <person name="Poulter R."/>
            <person name="Rodriguez-Romero J."/>
            <person name="Ruiz-Herrera J."/>
            <person name="Shen Y.-Q."/>
            <person name="Zeng Q."/>
            <person name="Galagan J."/>
            <person name="Birren B.W."/>
            <person name="Cuomo C.A."/>
            <person name="Wickes B.L."/>
        </authorList>
    </citation>
    <scope>NUCLEOTIDE SEQUENCE [LARGE SCALE GENOMIC DNA]</scope>
    <source>
        <strain evidence="9">RA 99-880 / ATCC MYA-4621 / FGSC 9543 / NRRL 43880</strain>
    </source>
</reference>
<dbReference type="STRING" id="246409.I1CMA2"/>
<dbReference type="GO" id="GO:0017069">
    <property type="term" value="F:snRNA binding"/>
    <property type="evidence" value="ECO:0007669"/>
    <property type="project" value="TreeGrafter"/>
</dbReference>
<evidence type="ECO:0000256" key="2">
    <source>
        <dbReference type="ARBA" id="ARBA00022603"/>
    </source>
</evidence>
<dbReference type="SUPFAM" id="SSF53335">
    <property type="entry name" value="S-adenosyl-L-methionine-dependent methyltransferases"/>
    <property type="match status" value="1"/>
</dbReference>
<dbReference type="EMBL" id="CH476744">
    <property type="protein sequence ID" value="EIE89582.1"/>
    <property type="molecule type" value="Genomic_DNA"/>
</dbReference>
<gene>
    <name evidence="8" type="ORF">RO3G_14293</name>
</gene>
<evidence type="ECO:0000256" key="5">
    <source>
        <dbReference type="PROSITE-ProRule" id="PRU00848"/>
    </source>
</evidence>
<dbReference type="GeneID" id="93621258"/>
<dbReference type="GO" id="GO:0040031">
    <property type="term" value="P:snRNA modification"/>
    <property type="evidence" value="ECO:0007669"/>
    <property type="project" value="TreeGrafter"/>
</dbReference>
<dbReference type="eggNOG" id="KOG2899">
    <property type="taxonomic scope" value="Eukaryota"/>
</dbReference>
<evidence type="ECO:0000256" key="1">
    <source>
        <dbReference type="ARBA" id="ARBA00008361"/>
    </source>
</evidence>
<dbReference type="PROSITE" id="PS51515">
    <property type="entry name" value="BIN3_SAM"/>
    <property type="match status" value="1"/>
</dbReference>
<dbReference type="AlphaFoldDB" id="I1CMA2"/>